<reference evidence="2" key="1">
    <citation type="submission" date="2019-08" db="EMBL/GenBank/DDBJ databases">
        <authorList>
            <person name="Kucharzyk K."/>
            <person name="Murdoch R.W."/>
            <person name="Higgins S."/>
            <person name="Loffler F."/>
        </authorList>
    </citation>
    <scope>NUCLEOTIDE SEQUENCE</scope>
</reference>
<evidence type="ECO:0000313" key="2">
    <source>
        <dbReference type="EMBL" id="MPN10393.1"/>
    </source>
</evidence>
<proteinExistence type="predicted"/>
<organism evidence="2">
    <name type="scientific">bioreactor metagenome</name>
    <dbReference type="NCBI Taxonomy" id="1076179"/>
    <lineage>
        <taxon>unclassified sequences</taxon>
        <taxon>metagenomes</taxon>
        <taxon>ecological metagenomes</taxon>
    </lineage>
</organism>
<dbReference type="EMBL" id="VSSQ01056539">
    <property type="protein sequence ID" value="MPN10393.1"/>
    <property type="molecule type" value="Genomic_DNA"/>
</dbReference>
<evidence type="ECO:0000259" key="1">
    <source>
        <dbReference type="Pfam" id="PF08533"/>
    </source>
</evidence>
<dbReference type="GO" id="GO:0006012">
    <property type="term" value="P:galactose metabolic process"/>
    <property type="evidence" value="ECO:0007669"/>
    <property type="project" value="InterPro"/>
</dbReference>
<dbReference type="Pfam" id="PF08533">
    <property type="entry name" value="Glyco_hydro_42C"/>
    <property type="match status" value="1"/>
</dbReference>
<accession>A0A645FDD6</accession>
<dbReference type="GO" id="GO:0004565">
    <property type="term" value="F:beta-galactosidase activity"/>
    <property type="evidence" value="ECO:0007669"/>
    <property type="project" value="InterPro"/>
</dbReference>
<dbReference type="Gene3D" id="2.60.40.1180">
    <property type="entry name" value="Golgi alpha-mannosidase II"/>
    <property type="match status" value="1"/>
</dbReference>
<gene>
    <name evidence="2" type="ORF">SDC9_157688</name>
</gene>
<sequence>MTVHACGKGRVYYVAGLPCDEFRRMLIGKLRDELDLAMGLPGVVPPEGVQIQRRQGESGEWAFLINQSGAARSVPIPEGWGAAAAELPPYGCRVLHR</sequence>
<dbReference type="InterPro" id="IPR013780">
    <property type="entry name" value="Glyco_hydro_b"/>
</dbReference>
<feature type="domain" description="Beta-galactosidase C-terminal" evidence="1">
    <location>
        <begin position="48"/>
        <end position="95"/>
    </location>
</feature>
<dbReference type="InterPro" id="IPR013739">
    <property type="entry name" value="Beta_galactosidase_C"/>
</dbReference>
<name>A0A645FDD6_9ZZZZ</name>
<comment type="caution">
    <text evidence="2">The sequence shown here is derived from an EMBL/GenBank/DDBJ whole genome shotgun (WGS) entry which is preliminary data.</text>
</comment>
<protein>
    <recommendedName>
        <fullName evidence="1">Beta-galactosidase C-terminal domain-containing protein</fullName>
    </recommendedName>
</protein>
<dbReference type="AlphaFoldDB" id="A0A645FDD6"/>